<dbReference type="AlphaFoldDB" id="A0A3N0YPN3"/>
<organism evidence="2 3">
    <name type="scientific">Anabarilius grahami</name>
    <name type="common">Kanglang fish</name>
    <name type="synonym">Barilius grahami</name>
    <dbReference type="NCBI Taxonomy" id="495550"/>
    <lineage>
        <taxon>Eukaryota</taxon>
        <taxon>Metazoa</taxon>
        <taxon>Chordata</taxon>
        <taxon>Craniata</taxon>
        <taxon>Vertebrata</taxon>
        <taxon>Euteleostomi</taxon>
        <taxon>Actinopterygii</taxon>
        <taxon>Neopterygii</taxon>
        <taxon>Teleostei</taxon>
        <taxon>Ostariophysi</taxon>
        <taxon>Cypriniformes</taxon>
        <taxon>Xenocyprididae</taxon>
        <taxon>Xenocypridinae</taxon>
        <taxon>Xenocypridinae incertae sedis</taxon>
        <taxon>Anabarilius</taxon>
    </lineage>
</organism>
<keyword evidence="1" id="KW-1133">Transmembrane helix</keyword>
<dbReference type="Proteomes" id="UP000281406">
    <property type="component" value="Unassembled WGS sequence"/>
</dbReference>
<proteinExistence type="predicted"/>
<evidence type="ECO:0000256" key="1">
    <source>
        <dbReference type="SAM" id="Phobius"/>
    </source>
</evidence>
<evidence type="ECO:0000313" key="3">
    <source>
        <dbReference type="Proteomes" id="UP000281406"/>
    </source>
</evidence>
<sequence>MCYNQYIAHSFSENVYICLFLSLPSHHPSFFFLSPYPEQSKVVGLSEANGNVEFVTPIVNATVNTVLLQTCPEKLQCLLICPSGNIKKTKQCSCDTTKTFLTTPLTTRSEVGFRDWRIRVGIGVFVILLVLASGTVLYVKRRSPRKGYNEREELRNPLLQDSLNMTKFMQLASGHKCFSSMHGTPQQKI</sequence>
<protein>
    <submittedName>
        <fullName evidence="2">Uncharacterized protein</fullName>
    </submittedName>
</protein>
<name>A0A3N0YPN3_ANAGA</name>
<keyword evidence="1" id="KW-0812">Transmembrane</keyword>
<feature type="transmembrane region" description="Helical" evidence="1">
    <location>
        <begin position="118"/>
        <end position="139"/>
    </location>
</feature>
<accession>A0A3N0YPN3</accession>
<evidence type="ECO:0000313" key="2">
    <source>
        <dbReference type="EMBL" id="ROL48155.1"/>
    </source>
</evidence>
<dbReference type="EMBL" id="RJVU01032893">
    <property type="protein sequence ID" value="ROL48155.1"/>
    <property type="molecule type" value="Genomic_DNA"/>
</dbReference>
<keyword evidence="3" id="KW-1185">Reference proteome</keyword>
<comment type="caution">
    <text evidence="2">The sequence shown here is derived from an EMBL/GenBank/DDBJ whole genome shotgun (WGS) entry which is preliminary data.</text>
</comment>
<reference evidence="2 3" key="1">
    <citation type="submission" date="2018-10" db="EMBL/GenBank/DDBJ databases">
        <title>Genome assembly for a Yunnan-Guizhou Plateau 3E fish, Anabarilius grahami (Regan), and its evolutionary and genetic applications.</title>
        <authorList>
            <person name="Jiang W."/>
        </authorList>
    </citation>
    <scope>NUCLEOTIDE SEQUENCE [LARGE SCALE GENOMIC DNA]</scope>
    <source>
        <strain evidence="2">AG-KIZ</strain>
        <tissue evidence="2">Muscle</tissue>
    </source>
</reference>
<keyword evidence="1" id="KW-0472">Membrane</keyword>
<gene>
    <name evidence="2" type="ORF">DPX16_6650</name>
</gene>
<dbReference type="OrthoDB" id="10428305at2759"/>